<evidence type="ECO:0000256" key="3">
    <source>
        <dbReference type="ARBA" id="ARBA00022552"/>
    </source>
</evidence>
<sequence>MNRGYKGGCFSLKVPPVFCRNGGLILIPKGRSNEISVYETLGAGEPVSRFSASNEVITGLGVLKPDESGEELLITSTLNGSIKVFSLDDVLDQKEKPLLRATISQSIIDLKVARSNVYILAGEASGQDSVVGPNVSLYKIARSDIASRVGSGHQKPESKLSQKLIKKVVDFSYGAFSFQVSLDESLICFIWKNILLLWSADYPDKIIRFRHSEYILSLTISEDKRFVATGDAYGRLTYWFIPPVSSKEGTQMWKNSPSISEVSDFEKMVYKYNVKTSISHWHSHQLTCLNMIPGTEVVLSGGEEAVLVLWRQTFASDSYLISTKSSIKNPNNNGTRQFIPRLGAPIYNITSFKKERLPRDVTSHSPEGKSDSVPSLMAAVVCSDNSIKVIDLVHNKVLNSIYGVSTPFNLINYNSVESPNLKMLGSYLFNPTRLLLSIIGHPFKLHVHDLVKDSCYSSLLCKPEESYVSKVGQGLASSKLVQEDVTRVVLADAYFSRDARFAVTVESQKFDHTSREKKVYNLQFWRITISKEGTQFELMSKYPIAHIDSLVSVEEAKSDHALAPATPREDSGLLDDDTCFITTTCRREIKCWIYKSQVKEWVNSSIIHGDLDTEVYSTCFSPAFNKLFLASSKGIIIYNWNRQHSILLESDSGYLSGGNAPITQMTTFVYMNEHYLLGLSSSPAKLFIWSITSMKLVLEEEIDLGPHFKLISCQDSRGLHGLVEDVSFQFAVVKDKSVGRISLYKLGKDKKSKSSPPIKLHHLKDLEVDLFEGTSIQDVAIQAKVEHSKIGIYLVLLLSSCDIYMEEIEVVDRSDAVSKAQQDVKVFSHPGSRSSLKETGDDRRKASTSSDPTETERSTSIVDIQESIEKMFLDSTRDGKAKDSTSSPAESGLSGVSKTVQSIISHSEDPSKGSHLGTDQVASSFSSLYCQKHSSSSIQSLDKRSIHGLSRGLNTCMCPPPSNLFWNLVSGHSFSSLSRVGDYDKRSGTGSHVRMFEAKDAGRLNEIRALSPGDGFESLGDELQISQPLRPVQTQKLQSILKNVSAGERK</sequence>
<keyword evidence="5" id="KW-0677">Repeat</keyword>
<evidence type="ECO:0000256" key="4">
    <source>
        <dbReference type="ARBA" id="ARBA00022574"/>
    </source>
</evidence>
<dbReference type="Proteomes" id="UP001071777">
    <property type="component" value="Unassembled WGS sequence"/>
</dbReference>
<keyword evidence="4" id="KW-0853">WD repeat</keyword>
<evidence type="ECO:0000256" key="1">
    <source>
        <dbReference type="ARBA" id="ARBA00004604"/>
    </source>
</evidence>
<dbReference type="PANTHER" id="PTHR44215:SF1">
    <property type="entry name" value="WD REPEAT-CONTAINING PROTEIN 75"/>
    <property type="match status" value="1"/>
</dbReference>
<dbReference type="SUPFAM" id="SSF50978">
    <property type="entry name" value="WD40 repeat-like"/>
    <property type="match status" value="1"/>
</dbReference>
<proteinExistence type="predicted"/>
<keyword evidence="3" id="KW-0698">rRNA processing</keyword>
<feature type="compositionally biased region" description="Polar residues" evidence="8">
    <location>
        <begin position="847"/>
        <end position="861"/>
    </location>
</feature>
<dbReference type="PANTHER" id="PTHR44215">
    <property type="entry name" value="WD REPEAT-CONTAINING PROTEIN 75"/>
    <property type="match status" value="1"/>
</dbReference>
<accession>A0ABQ8PBG1</accession>
<dbReference type="SUPFAM" id="SSF50969">
    <property type="entry name" value="YVTN repeat-like/Quinoprotein amine dehydrogenase"/>
    <property type="match status" value="1"/>
</dbReference>
<reference evidence="9" key="1">
    <citation type="submission" date="2022-10" db="EMBL/GenBank/DDBJ databases">
        <title>Adaptive evolution leads to modifications in subtelomeric GC content in a zoonotic Cryptosporidium species.</title>
        <authorList>
            <person name="Li J."/>
            <person name="Feng Y."/>
            <person name="Xiao L."/>
        </authorList>
    </citation>
    <scope>NUCLEOTIDE SEQUENCE</scope>
    <source>
        <strain evidence="9">25894</strain>
    </source>
</reference>
<gene>
    <name evidence="9" type="ORF">OJ252_1281</name>
</gene>
<dbReference type="InterPro" id="IPR015943">
    <property type="entry name" value="WD40/YVTN_repeat-like_dom_sf"/>
</dbReference>
<keyword evidence="6" id="KW-0804">Transcription</keyword>
<keyword evidence="2" id="KW-0690">Ribosome biogenesis</keyword>
<dbReference type="InterPro" id="IPR011044">
    <property type="entry name" value="Quino_amine_DH_bsu"/>
</dbReference>
<feature type="compositionally biased region" description="Polar residues" evidence="8">
    <location>
        <begin position="884"/>
        <end position="905"/>
    </location>
</feature>
<feature type="region of interest" description="Disordered" evidence="8">
    <location>
        <begin position="874"/>
        <end position="918"/>
    </location>
</feature>
<evidence type="ECO:0000256" key="2">
    <source>
        <dbReference type="ARBA" id="ARBA00022517"/>
    </source>
</evidence>
<evidence type="ECO:0000313" key="10">
    <source>
        <dbReference type="Proteomes" id="UP001071777"/>
    </source>
</evidence>
<comment type="subcellular location">
    <subcellularLocation>
        <location evidence="1">Nucleus</location>
        <location evidence="1">Nucleolus</location>
    </subcellularLocation>
</comment>
<feature type="compositionally biased region" description="Basic and acidic residues" evidence="8">
    <location>
        <begin position="874"/>
        <end position="883"/>
    </location>
</feature>
<evidence type="ECO:0000256" key="5">
    <source>
        <dbReference type="ARBA" id="ARBA00022737"/>
    </source>
</evidence>
<dbReference type="InterPro" id="IPR001680">
    <property type="entry name" value="WD40_rpt"/>
</dbReference>
<dbReference type="InterPro" id="IPR036322">
    <property type="entry name" value="WD40_repeat_dom_sf"/>
</dbReference>
<evidence type="ECO:0000256" key="7">
    <source>
        <dbReference type="ARBA" id="ARBA00023242"/>
    </source>
</evidence>
<keyword evidence="7" id="KW-0539">Nucleus</keyword>
<dbReference type="EMBL" id="JAPCXB010000047">
    <property type="protein sequence ID" value="KAJ1612308.1"/>
    <property type="molecule type" value="Genomic_DNA"/>
</dbReference>
<evidence type="ECO:0000313" key="9">
    <source>
        <dbReference type="EMBL" id="KAJ1612308.1"/>
    </source>
</evidence>
<evidence type="ECO:0000256" key="6">
    <source>
        <dbReference type="ARBA" id="ARBA00023163"/>
    </source>
</evidence>
<name>A0ABQ8PBG1_9CRYT</name>
<organism evidence="9 10">
    <name type="scientific">Cryptosporidium canis</name>
    <dbReference type="NCBI Taxonomy" id="195482"/>
    <lineage>
        <taxon>Eukaryota</taxon>
        <taxon>Sar</taxon>
        <taxon>Alveolata</taxon>
        <taxon>Apicomplexa</taxon>
        <taxon>Conoidasida</taxon>
        <taxon>Coccidia</taxon>
        <taxon>Eucoccidiorida</taxon>
        <taxon>Eimeriorina</taxon>
        <taxon>Cryptosporidiidae</taxon>
        <taxon>Cryptosporidium</taxon>
    </lineage>
</organism>
<protein>
    <submittedName>
        <fullName evidence="9">WD40 repeat protein</fullName>
    </submittedName>
</protein>
<dbReference type="InterPro" id="IPR053826">
    <property type="entry name" value="WDR75"/>
</dbReference>
<feature type="region of interest" description="Disordered" evidence="8">
    <location>
        <begin position="822"/>
        <end position="861"/>
    </location>
</feature>
<keyword evidence="10" id="KW-1185">Reference proteome</keyword>
<dbReference type="SMART" id="SM00320">
    <property type="entry name" value="WD40"/>
    <property type="match status" value="4"/>
</dbReference>
<evidence type="ECO:0000256" key="8">
    <source>
        <dbReference type="SAM" id="MobiDB-lite"/>
    </source>
</evidence>
<comment type="caution">
    <text evidence="9">The sequence shown here is derived from an EMBL/GenBank/DDBJ whole genome shotgun (WGS) entry which is preliminary data.</text>
</comment>
<dbReference type="Gene3D" id="2.130.10.10">
    <property type="entry name" value="YVTN repeat-like/Quinoprotein amine dehydrogenase"/>
    <property type="match status" value="2"/>
</dbReference>
<feature type="compositionally biased region" description="Basic and acidic residues" evidence="8">
    <location>
        <begin position="835"/>
        <end position="845"/>
    </location>
</feature>